<dbReference type="SMART" id="SM00382">
    <property type="entry name" value="AAA"/>
    <property type="match status" value="1"/>
</dbReference>
<dbReference type="GO" id="GO:0016887">
    <property type="term" value="F:ATP hydrolysis activity"/>
    <property type="evidence" value="ECO:0007669"/>
    <property type="project" value="InterPro"/>
</dbReference>
<dbReference type="GO" id="GO:0005886">
    <property type="term" value="C:plasma membrane"/>
    <property type="evidence" value="ECO:0007669"/>
    <property type="project" value="UniProtKB-SubCell"/>
</dbReference>
<keyword evidence="3" id="KW-1003">Cell membrane</keyword>
<evidence type="ECO:0000256" key="6">
    <source>
        <dbReference type="ARBA" id="ARBA00022741"/>
    </source>
</evidence>
<keyword evidence="6" id="KW-0547">Nucleotide-binding</keyword>
<evidence type="ECO:0000256" key="4">
    <source>
        <dbReference type="ARBA" id="ARBA00022597"/>
    </source>
</evidence>
<dbReference type="InterPro" id="IPR027417">
    <property type="entry name" value="P-loop_NTPase"/>
</dbReference>
<dbReference type="AlphaFoldDB" id="A0A382ZU19"/>
<keyword evidence="4" id="KW-0762">Sugar transport</keyword>
<dbReference type="InterPro" id="IPR050107">
    <property type="entry name" value="ABC_carbohydrate_import_ATPase"/>
</dbReference>
<evidence type="ECO:0000256" key="9">
    <source>
        <dbReference type="ARBA" id="ARBA00023136"/>
    </source>
</evidence>
<keyword evidence="5" id="KW-0677">Repeat</keyword>
<proteinExistence type="predicted"/>
<feature type="non-terminal residue" evidence="11">
    <location>
        <position position="216"/>
    </location>
</feature>
<dbReference type="SUPFAM" id="SSF52540">
    <property type="entry name" value="P-loop containing nucleoside triphosphate hydrolases"/>
    <property type="match status" value="1"/>
</dbReference>
<dbReference type="GO" id="GO:0005524">
    <property type="term" value="F:ATP binding"/>
    <property type="evidence" value="ECO:0007669"/>
    <property type="project" value="UniProtKB-KW"/>
</dbReference>
<dbReference type="PANTHER" id="PTHR43790">
    <property type="entry name" value="CARBOHYDRATE TRANSPORT ATP-BINDING PROTEIN MG119-RELATED"/>
    <property type="match status" value="1"/>
</dbReference>
<dbReference type="EMBL" id="UINC01186633">
    <property type="protein sequence ID" value="SVD98941.1"/>
    <property type="molecule type" value="Genomic_DNA"/>
</dbReference>
<evidence type="ECO:0000256" key="3">
    <source>
        <dbReference type="ARBA" id="ARBA00022475"/>
    </source>
</evidence>
<evidence type="ECO:0000256" key="2">
    <source>
        <dbReference type="ARBA" id="ARBA00022448"/>
    </source>
</evidence>
<dbReference type="InterPro" id="IPR003593">
    <property type="entry name" value="AAA+_ATPase"/>
</dbReference>
<organism evidence="11">
    <name type="scientific">marine metagenome</name>
    <dbReference type="NCBI Taxonomy" id="408172"/>
    <lineage>
        <taxon>unclassified sequences</taxon>
        <taxon>metagenomes</taxon>
        <taxon>ecological metagenomes</taxon>
    </lineage>
</organism>
<dbReference type="PROSITE" id="PS50893">
    <property type="entry name" value="ABC_TRANSPORTER_2"/>
    <property type="match status" value="1"/>
</dbReference>
<evidence type="ECO:0000259" key="10">
    <source>
        <dbReference type="PROSITE" id="PS50893"/>
    </source>
</evidence>
<protein>
    <recommendedName>
        <fullName evidence="10">ABC transporter domain-containing protein</fullName>
    </recommendedName>
</protein>
<evidence type="ECO:0000256" key="1">
    <source>
        <dbReference type="ARBA" id="ARBA00004202"/>
    </source>
</evidence>
<evidence type="ECO:0000256" key="7">
    <source>
        <dbReference type="ARBA" id="ARBA00022840"/>
    </source>
</evidence>
<evidence type="ECO:0000256" key="5">
    <source>
        <dbReference type="ARBA" id="ARBA00022737"/>
    </source>
</evidence>
<dbReference type="Pfam" id="PF00005">
    <property type="entry name" value="ABC_tran"/>
    <property type="match status" value="1"/>
</dbReference>
<dbReference type="InterPro" id="IPR003439">
    <property type="entry name" value="ABC_transporter-like_ATP-bd"/>
</dbReference>
<feature type="domain" description="ABC transporter" evidence="10">
    <location>
        <begin position="5"/>
        <end position="216"/>
    </location>
</feature>
<keyword evidence="2" id="KW-0813">Transport</keyword>
<evidence type="ECO:0000313" key="11">
    <source>
        <dbReference type="EMBL" id="SVD98941.1"/>
    </source>
</evidence>
<accession>A0A382ZU19</accession>
<dbReference type="Gene3D" id="3.40.50.300">
    <property type="entry name" value="P-loop containing nucleotide triphosphate hydrolases"/>
    <property type="match status" value="1"/>
</dbReference>
<gene>
    <name evidence="11" type="ORF">METZ01_LOCUS451795</name>
</gene>
<dbReference type="FunFam" id="3.40.50.300:FF:000127">
    <property type="entry name" value="Ribose import ATP-binding protein RbsA"/>
    <property type="match status" value="1"/>
</dbReference>
<keyword evidence="9" id="KW-0472">Membrane</keyword>
<evidence type="ECO:0000256" key="8">
    <source>
        <dbReference type="ARBA" id="ARBA00022967"/>
    </source>
</evidence>
<comment type="subcellular location">
    <subcellularLocation>
        <location evidence="1">Cell membrane</location>
        <topology evidence="1">Peripheral membrane protein</topology>
    </subcellularLocation>
</comment>
<keyword evidence="7" id="KW-0067">ATP-binding</keyword>
<dbReference type="CDD" id="cd03216">
    <property type="entry name" value="ABC_Carb_Monos_I"/>
    <property type="match status" value="1"/>
</dbReference>
<sequence length="216" mass="23647">MTPLVELVGIHKHFPGVYALKGVDFEVRAGEVHALVGENGAGKSTMIKVAAGVHDFEEGSYRIEGQAVDIRHPRQALDEGIAVVYQELELVLSLSVAENLFFGRLPHDRGGRVRWGELYDESKKLLAEVGLELDPKTKVGHLGVAAQQLVEIARALSFAAKVIIMDEPTSALSPREIEKLFVLIARLKARGVGLVYVSHKLDEIIALADRVTVLRD</sequence>
<reference evidence="11" key="1">
    <citation type="submission" date="2018-05" db="EMBL/GenBank/DDBJ databases">
        <authorList>
            <person name="Lanie J.A."/>
            <person name="Ng W.-L."/>
            <person name="Kazmierczak K.M."/>
            <person name="Andrzejewski T.M."/>
            <person name="Davidsen T.M."/>
            <person name="Wayne K.J."/>
            <person name="Tettelin H."/>
            <person name="Glass J.I."/>
            <person name="Rusch D."/>
            <person name="Podicherti R."/>
            <person name="Tsui H.-C.T."/>
            <person name="Winkler M.E."/>
        </authorList>
    </citation>
    <scope>NUCLEOTIDE SEQUENCE</scope>
</reference>
<keyword evidence="8" id="KW-1278">Translocase</keyword>
<dbReference type="PANTHER" id="PTHR43790:SF3">
    <property type="entry name" value="D-ALLOSE IMPORT ATP-BINDING PROTEIN ALSA-RELATED"/>
    <property type="match status" value="1"/>
</dbReference>
<name>A0A382ZU19_9ZZZZ</name>